<organism evidence="2 3">
    <name type="scientific">Dinghuibacter silviterrae</name>
    <dbReference type="NCBI Taxonomy" id="1539049"/>
    <lineage>
        <taxon>Bacteria</taxon>
        <taxon>Pseudomonadati</taxon>
        <taxon>Bacteroidota</taxon>
        <taxon>Chitinophagia</taxon>
        <taxon>Chitinophagales</taxon>
        <taxon>Chitinophagaceae</taxon>
        <taxon>Dinghuibacter</taxon>
    </lineage>
</organism>
<evidence type="ECO:0000313" key="3">
    <source>
        <dbReference type="Proteomes" id="UP000294498"/>
    </source>
</evidence>
<dbReference type="SUPFAM" id="SSF46955">
    <property type="entry name" value="Putative DNA-binding domain"/>
    <property type="match status" value="1"/>
</dbReference>
<dbReference type="Proteomes" id="UP000294498">
    <property type="component" value="Unassembled WGS sequence"/>
</dbReference>
<evidence type="ECO:0000313" key="2">
    <source>
        <dbReference type="EMBL" id="TDW99728.1"/>
    </source>
</evidence>
<evidence type="ECO:0000259" key="1">
    <source>
        <dbReference type="Pfam" id="PF13411"/>
    </source>
</evidence>
<keyword evidence="3" id="KW-1185">Reference proteome</keyword>
<dbReference type="InterPro" id="IPR000551">
    <property type="entry name" value="MerR-type_HTH_dom"/>
</dbReference>
<dbReference type="AlphaFoldDB" id="A0A4R8DPF0"/>
<accession>A0A4R8DPF0</accession>
<reference evidence="2 3" key="1">
    <citation type="submission" date="2019-03" db="EMBL/GenBank/DDBJ databases">
        <title>Genomic Encyclopedia of Type Strains, Phase IV (KMG-IV): sequencing the most valuable type-strain genomes for metagenomic binning, comparative biology and taxonomic classification.</title>
        <authorList>
            <person name="Goeker M."/>
        </authorList>
    </citation>
    <scope>NUCLEOTIDE SEQUENCE [LARGE SCALE GENOMIC DNA]</scope>
    <source>
        <strain evidence="2 3">DSM 100059</strain>
    </source>
</reference>
<dbReference type="RefSeq" id="WP_133990677.1">
    <property type="nucleotide sequence ID" value="NZ_SODV01000001.1"/>
</dbReference>
<sequence length="283" mass="32872">MATHTIDPNEPTVDDILRLRMFTAKDVTGVSYAVLNYWNEKGFLLETQKAGEWRKFNFYELAWVYMLNELRELNVELKTLIDPLKNAFRPRSFIETEGVEVQHHELPAETKEKLKGWKVAYDPSYPHGFTYSVWFAIEDKSLLTVRIYGGQEVEVLTSDTLDEDEYALKMMDNSRSFISISLSGIIAKMLGDKDTPTLQKLGILSENELTLLKYLRNNELQSVNIRYSKGEPVLLELKSWTNLEDKNRRLLEVLQSPYDELTFKTNGGKNYGFVRTHKIKLKE</sequence>
<dbReference type="Pfam" id="PF13411">
    <property type="entry name" value="MerR_1"/>
    <property type="match status" value="1"/>
</dbReference>
<name>A0A4R8DPF0_9BACT</name>
<dbReference type="EMBL" id="SODV01000001">
    <property type="protein sequence ID" value="TDW99728.1"/>
    <property type="molecule type" value="Genomic_DNA"/>
</dbReference>
<dbReference type="Gene3D" id="1.10.1660.10">
    <property type="match status" value="1"/>
</dbReference>
<feature type="domain" description="HTH merR-type" evidence="1">
    <location>
        <begin position="24"/>
        <end position="84"/>
    </location>
</feature>
<protein>
    <recommendedName>
        <fullName evidence="1">HTH merR-type domain-containing protein</fullName>
    </recommendedName>
</protein>
<gene>
    <name evidence="2" type="ORF">EDB95_0739</name>
</gene>
<dbReference type="InterPro" id="IPR009061">
    <property type="entry name" value="DNA-bd_dom_put_sf"/>
</dbReference>
<dbReference type="GO" id="GO:0006355">
    <property type="term" value="P:regulation of DNA-templated transcription"/>
    <property type="evidence" value="ECO:0007669"/>
    <property type="project" value="InterPro"/>
</dbReference>
<dbReference type="GO" id="GO:0003677">
    <property type="term" value="F:DNA binding"/>
    <property type="evidence" value="ECO:0007669"/>
    <property type="project" value="InterPro"/>
</dbReference>
<proteinExistence type="predicted"/>
<comment type="caution">
    <text evidence="2">The sequence shown here is derived from an EMBL/GenBank/DDBJ whole genome shotgun (WGS) entry which is preliminary data.</text>
</comment>